<proteinExistence type="predicted"/>
<evidence type="ECO:0000256" key="1">
    <source>
        <dbReference type="SAM" id="MobiDB-lite"/>
    </source>
</evidence>
<protein>
    <submittedName>
        <fullName evidence="2">Uncharacterized protein</fullName>
    </submittedName>
</protein>
<keyword evidence="3" id="KW-1185">Reference proteome</keyword>
<evidence type="ECO:0000313" key="2">
    <source>
        <dbReference type="EMBL" id="PWN96456.1"/>
    </source>
</evidence>
<dbReference type="RefSeq" id="XP_025596735.1">
    <property type="nucleotide sequence ID" value="XM_025745889.1"/>
</dbReference>
<dbReference type="Proteomes" id="UP000245946">
    <property type="component" value="Unassembled WGS sequence"/>
</dbReference>
<dbReference type="GeneID" id="37273433"/>
<reference evidence="2 3" key="1">
    <citation type="journal article" date="2018" name="Mol. Biol. Evol.">
        <title>Broad Genomic Sampling Reveals a Smut Pathogenic Ancestry of the Fungal Clade Ustilaginomycotina.</title>
        <authorList>
            <person name="Kijpornyongpan T."/>
            <person name="Mondo S.J."/>
            <person name="Barry K."/>
            <person name="Sandor L."/>
            <person name="Lee J."/>
            <person name="Lipzen A."/>
            <person name="Pangilinan J."/>
            <person name="LaButti K."/>
            <person name="Hainaut M."/>
            <person name="Henrissat B."/>
            <person name="Grigoriev I.V."/>
            <person name="Spatafora J.W."/>
            <person name="Aime M.C."/>
        </authorList>
    </citation>
    <scope>NUCLEOTIDE SEQUENCE [LARGE SCALE GENOMIC DNA]</scope>
    <source>
        <strain evidence="2 3">MCA 4186</strain>
    </source>
</reference>
<organism evidence="2 3">
    <name type="scientific">Tilletiopsis washingtonensis</name>
    <dbReference type="NCBI Taxonomy" id="58919"/>
    <lineage>
        <taxon>Eukaryota</taxon>
        <taxon>Fungi</taxon>
        <taxon>Dikarya</taxon>
        <taxon>Basidiomycota</taxon>
        <taxon>Ustilaginomycotina</taxon>
        <taxon>Exobasidiomycetes</taxon>
        <taxon>Entylomatales</taxon>
        <taxon>Entylomatales incertae sedis</taxon>
        <taxon>Tilletiopsis</taxon>
    </lineage>
</organism>
<feature type="compositionally biased region" description="Low complexity" evidence="1">
    <location>
        <begin position="49"/>
        <end position="69"/>
    </location>
</feature>
<dbReference type="AlphaFoldDB" id="A0A316Z527"/>
<dbReference type="EMBL" id="KZ819299">
    <property type="protein sequence ID" value="PWN96456.1"/>
    <property type="molecule type" value="Genomic_DNA"/>
</dbReference>
<feature type="region of interest" description="Disordered" evidence="1">
    <location>
        <begin position="1"/>
        <end position="70"/>
    </location>
</feature>
<evidence type="ECO:0000313" key="3">
    <source>
        <dbReference type="Proteomes" id="UP000245946"/>
    </source>
</evidence>
<name>A0A316Z527_9BASI</name>
<accession>A0A316Z527</accession>
<sequence>MPKKRSSSSSPDADEKKVKKRASAAPPKPWTEAERGSDGGDGTAHTDTASQRWRPSSSSWPTRTSRPAPASIAPWARSLAARPSPSRCVLHCRVLGCLD</sequence>
<gene>
    <name evidence="2" type="ORF">FA09DRAFT_89339</name>
</gene>